<accession>A0A6A4MIV0</accession>
<dbReference type="EMBL" id="QEFC01000236">
    <property type="protein sequence ID" value="KAE9465698.1"/>
    <property type="molecule type" value="Genomic_DNA"/>
</dbReference>
<evidence type="ECO:0000313" key="5">
    <source>
        <dbReference type="Proteomes" id="UP000428333"/>
    </source>
</evidence>
<dbReference type="InterPro" id="IPR032675">
    <property type="entry name" value="LRR_dom_sf"/>
</dbReference>
<organism evidence="4 5">
    <name type="scientific">Rhododendron williamsianum</name>
    <dbReference type="NCBI Taxonomy" id="262921"/>
    <lineage>
        <taxon>Eukaryota</taxon>
        <taxon>Viridiplantae</taxon>
        <taxon>Streptophyta</taxon>
        <taxon>Embryophyta</taxon>
        <taxon>Tracheophyta</taxon>
        <taxon>Spermatophyta</taxon>
        <taxon>Magnoliopsida</taxon>
        <taxon>eudicotyledons</taxon>
        <taxon>Gunneridae</taxon>
        <taxon>Pentapetalae</taxon>
        <taxon>asterids</taxon>
        <taxon>Ericales</taxon>
        <taxon>Ericaceae</taxon>
        <taxon>Ericoideae</taxon>
        <taxon>Rhodoreae</taxon>
        <taxon>Rhododendron</taxon>
    </lineage>
</organism>
<evidence type="ECO:0000256" key="1">
    <source>
        <dbReference type="ARBA" id="ARBA00022614"/>
    </source>
</evidence>
<dbReference type="Pfam" id="PF13855">
    <property type="entry name" value="LRR_8"/>
    <property type="match status" value="1"/>
</dbReference>
<feature type="region of interest" description="Disordered" evidence="3">
    <location>
        <begin position="1"/>
        <end position="21"/>
    </location>
</feature>
<dbReference type="AlphaFoldDB" id="A0A6A4MIV0"/>
<dbReference type="PANTHER" id="PTHR47186:SF3">
    <property type="entry name" value="OS09G0267800 PROTEIN"/>
    <property type="match status" value="1"/>
</dbReference>
<dbReference type="GO" id="GO:0006952">
    <property type="term" value="P:defense response"/>
    <property type="evidence" value="ECO:0007669"/>
    <property type="project" value="UniProtKB-ARBA"/>
</dbReference>
<dbReference type="SMART" id="SM00369">
    <property type="entry name" value="LRR_TYP"/>
    <property type="match status" value="7"/>
</dbReference>
<feature type="non-terminal residue" evidence="4">
    <location>
        <position position="1"/>
    </location>
</feature>
<name>A0A6A4MIV0_9ERIC</name>
<keyword evidence="1" id="KW-0433">Leucine-rich repeat</keyword>
<dbReference type="SUPFAM" id="SSF52058">
    <property type="entry name" value="L domain-like"/>
    <property type="match status" value="2"/>
</dbReference>
<dbReference type="Proteomes" id="UP000428333">
    <property type="component" value="Linkage Group LG02"/>
</dbReference>
<dbReference type="OrthoDB" id="122245at2759"/>
<evidence type="ECO:0000256" key="2">
    <source>
        <dbReference type="ARBA" id="ARBA00022737"/>
    </source>
</evidence>
<keyword evidence="5" id="KW-1185">Reference proteome</keyword>
<dbReference type="Gene3D" id="3.80.10.10">
    <property type="entry name" value="Ribonuclease Inhibitor"/>
    <property type="match status" value="3"/>
</dbReference>
<dbReference type="GO" id="GO:0051707">
    <property type="term" value="P:response to other organism"/>
    <property type="evidence" value="ECO:0007669"/>
    <property type="project" value="UniProtKB-ARBA"/>
</dbReference>
<keyword evidence="2" id="KW-0677">Repeat</keyword>
<feature type="compositionally biased region" description="Polar residues" evidence="3">
    <location>
        <begin position="1"/>
        <end position="10"/>
    </location>
</feature>
<sequence>MNSRQRTPNSTKERPKWLSRGTAAAPRLGSLRSGLGEDGRWVNALMRIQEWTEIVADPRWKTFIRRYNRRNKSGDGGGVVRHGKFQSDPLSYALNFDEGENNGDLEEEENVIQGNFLMQYAAIPPASMDLGKDAPPSLEISNASSVKEIPADFFDLMPKLESLHLSELKINPLPSSIYNLSELRWLILRGCSCFQILNSLKNFPKLLVLDVSGAKSLTKFEDKAFNHTLHLQTLNLSFTSITLLPKLSNLSELTHFLLSGRKHLERFRRTHLLPSDLQVLDLSGAINFKEFHELSPGLPTGLQILDLSETRLRDLPSSINPRHLFLKRCSELQKLTCTETLKNLEVLDLSGTTSLVEIEDKFFSNLDSLQILNLSETSIQSLPSLSNVSDLRQLLLSGCNSLTEIKDECFEHMSCLEHLDLSQTRINFLPSLSKLGNLSVLSLKRCTQLEKLPALKTLSNLEELNLCGIDCVKEKGAGFLECMSQLQILELSATLIEELPSMLNLKSLHQLYLRTCYHLKMVPNLDLEGFLQMEMFDLLGAKVDQLPYGISNLTNLEFLDIPNTKNTQAAERRNTDFPQEGLEPYQWGISSFENPFTSVSSKLFVQFLEKNPSILETSFTLFHLCVCPTEGKKESRSSYFYSKECVFRDIRFQAAEFCHFKEQ</sequence>
<proteinExistence type="predicted"/>
<comment type="caution">
    <text evidence="4">The sequence shown here is derived from an EMBL/GenBank/DDBJ whole genome shotgun (WGS) entry which is preliminary data.</text>
</comment>
<evidence type="ECO:0000313" key="4">
    <source>
        <dbReference type="EMBL" id="KAE9465698.1"/>
    </source>
</evidence>
<evidence type="ECO:0000256" key="3">
    <source>
        <dbReference type="SAM" id="MobiDB-lite"/>
    </source>
</evidence>
<gene>
    <name evidence="4" type="ORF">C3L33_02383</name>
</gene>
<dbReference type="PROSITE" id="PS51450">
    <property type="entry name" value="LRR"/>
    <property type="match status" value="3"/>
</dbReference>
<dbReference type="PANTHER" id="PTHR47186">
    <property type="entry name" value="LEUCINE-RICH REPEAT-CONTAINING PROTEIN 57"/>
    <property type="match status" value="1"/>
</dbReference>
<dbReference type="InterPro" id="IPR001611">
    <property type="entry name" value="Leu-rich_rpt"/>
</dbReference>
<reference evidence="4 5" key="1">
    <citation type="journal article" date="2019" name="Genome Biol. Evol.">
        <title>The Rhododendron genome and chromosomal organization provide insight into shared whole-genome duplications across the heath family (Ericaceae).</title>
        <authorList>
            <person name="Soza V.L."/>
            <person name="Lindsley D."/>
            <person name="Waalkes A."/>
            <person name="Ramage E."/>
            <person name="Patwardhan R.P."/>
            <person name="Burton J.N."/>
            <person name="Adey A."/>
            <person name="Kumar A."/>
            <person name="Qiu R."/>
            <person name="Shendure J."/>
            <person name="Hall B."/>
        </authorList>
    </citation>
    <scope>NUCLEOTIDE SEQUENCE [LARGE SCALE GENOMIC DNA]</scope>
    <source>
        <strain evidence="4">RSF 1966-606</strain>
    </source>
</reference>
<protein>
    <submittedName>
        <fullName evidence="4">Uncharacterized protein</fullName>
    </submittedName>
</protein>
<dbReference type="InterPro" id="IPR003591">
    <property type="entry name" value="Leu-rich_rpt_typical-subtyp"/>
</dbReference>